<evidence type="ECO:0000256" key="4">
    <source>
        <dbReference type="ARBA" id="ARBA00022801"/>
    </source>
</evidence>
<dbReference type="InterPro" id="IPR044574">
    <property type="entry name" value="ARIP4-like"/>
</dbReference>
<comment type="subcellular location">
    <subcellularLocation>
        <location evidence="1">Nucleus</location>
    </subcellularLocation>
</comment>
<dbReference type="InterPro" id="IPR014001">
    <property type="entry name" value="Helicase_ATP-bd"/>
</dbReference>
<keyword evidence="4" id="KW-0378">Hydrolase</keyword>
<dbReference type="InterPro" id="IPR000330">
    <property type="entry name" value="SNF2_N"/>
</dbReference>
<dbReference type="InterPro" id="IPR027417">
    <property type="entry name" value="P-loop_NTPase"/>
</dbReference>
<dbReference type="GO" id="GO:0005524">
    <property type="term" value="F:ATP binding"/>
    <property type="evidence" value="ECO:0007669"/>
    <property type="project" value="UniProtKB-KW"/>
</dbReference>
<dbReference type="PROSITE" id="PS51194">
    <property type="entry name" value="HELICASE_CTER"/>
    <property type="match status" value="1"/>
</dbReference>
<dbReference type="PANTHER" id="PTHR45797">
    <property type="entry name" value="RAD54-LIKE"/>
    <property type="match status" value="1"/>
</dbReference>
<dbReference type="SMART" id="SM00490">
    <property type="entry name" value="HELICc"/>
    <property type="match status" value="1"/>
</dbReference>
<dbReference type="GO" id="GO:0004386">
    <property type="term" value="F:helicase activity"/>
    <property type="evidence" value="ECO:0007669"/>
    <property type="project" value="UniProtKB-KW"/>
</dbReference>
<evidence type="ECO:0000256" key="5">
    <source>
        <dbReference type="ARBA" id="ARBA00022806"/>
    </source>
</evidence>
<dbReference type="PROSITE" id="PS51192">
    <property type="entry name" value="HELICASE_ATP_BIND_1"/>
    <property type="match status" value="1"/>
</dbReference>
<feature type="compositionally biased region" description="Polar residues" evidence="9">
    <location>
        <begin position="1868"/>
        <end position="1878"/>
    </location>
</feature>
<evidence type="ECO:0000256" key="6">
    <source>
        <dbReference type="ARBA" id="ARBA00022840"/>
    </source>
</evidence>
<dbReference type="SUPFAM" id="SSF52540">
    <property type="entry name" value="P-loop containing nucleoside triphosphate hydrolases"/>
    <property type="match status" value="2"/>
</dbReference>
<dbReference type="Pfam" id="PF00271">
    <property type="entry name" value="Helicase_C"/>
    <property type="match status" value="1"/>
</dbReference>
<reference evidence="13" key="1">
    <citation type="submission" date="2017-01" db="EMBL/GenBank/DDBJ databases">
        <title>Comparative genomics of anhydrobiosis in the tardigrade Hypsibius dujardini.</title>
        <authorList>
            <person name="Yoshida Y."/>
            <person name="Koutsovoulos G."/>
            <person name="Laetsch D."/>
            <person name="Stevens L."/>
            <person name="Kumar S."/>
            <person name="Horikawa D."/>
            <person name="Ishino K."/>
            <person name="Komine S."/>
            <person name="Tomita M."/>
            <person name="Blaxter M."/>
            <person name="Arakawa K."/>
        </authorList>
    </citation>
    <scope>NUCLEOTIDE SEQUENCE [LARGE SCALE GENOMIC DNA]</scope>
    <source>
        <strain evidence="13">Z151</strain>
    </source>
</reference>
<evidence type="ECO:0000259" key="11">
    <source>
        <dbReference type="PROSITE" id="PS51194"/>
    </source>
</evidence>
<feature type="region of interest" description="Disordered" evidence="9">
    <location>
        <begin position="1"/>
        <end position="35"/>
    </location>
</feature>
<feature type="compositionally biased region" description="Polar residues" evidence="9">
    <location>
        <begin position="99"/>
        <end position="108"/>
    </location>
</feature>
<feature type="compositionally biased region" description="Acidic residues" evidence="9">
    <location>
        <begin position="670"/>
        <end position="679"/>
    </location>
</feature>
<evidence type="ECO:0000313" key="13">
    <source>
        <dbReference type="Proteomes" id="UP000192578"/>
    </source>
</evidence>
<feature type="compositionally biased region" description="Basic and acidic residues" evidence="9">
    <location>
        <begin position="1304"/>
        <end position="1323"/>
    </location>
</feature>
<feature type="region of interest" description="Disordered" evidence="9">
    <location>
        <begin position="478"/>
        <end position="511"/>
    </location>
</feature>
<feature type="region of interest" description="Disordered" evidence="9">
    <location>
        <begin position="1827"/>
        <end position="1878"/>
    </location>
</feature>
<organism evidence="12 13">
    <name type="scientific">Hypsibius exemplaris</name>
    <name type="common">Freshwater tardigrade</name>
    <dbReference type="NCBI Taxonomy" id="2072580"/>
    <lineage>
        <taxon>Eukaryota</taxon>
        <taxon>Metazoa</taxon>
        <taxon>Ecdysozoa</taxon>
        <taxon>Tardigrada</taxon>
        <taxon>Eutardigrada</taxon>
        <taxon>Parachela</taxon>
        <taxon>Hypsibioidea</taxon>
        <taxon>Hypsibiidae</taxon>
        <taxon>Hypsibius</taxon>
    </lineage>
</organism>
<evidence type="ECO:0000256" key="2">
    <source>
        <dbReference type="ARBA" id="ARBA00007025"/>
    </source>
</evidence>
<dbReference type="Gene3D" id="3.40.50.300">
    <property type="entry name" value="P-loop containing nucleotide triphosphate hydrolases"/>
    <property type="match status" value="1"/>
</dbReference>
<dbReference type="Gene3D" id="3.40.50.10810">
    <property type="entry name" value="Tandem AAA-ATPase domain"/>
    <property type="match status" value="1"/>
</dbReference>
<keyword evidence="6" id="KW-0067">ATP-binding</keyword>
<accession>A0A1W0WSS3</accession>
<dbReference type="InterPro" id="IPR049730">
    <property type="entry name" value="SNF2/RAD54-like_C"/>
</dbReference>
<dbReference type="CDD" id="cd18793">
    <property type="entry name" value="SF2_C_SNF"/>
    <property type="match status" value="1"/>
</dbReference>
<sequence>MSKVNINAIIADQRTNKPSTSRRSPSTDRERAERLRAAEKSKLEWLQLREDLLENPDADLDDALQVKYATRLARHQDKYLRRQETSSSRKLLRLEQQAEENANSLIRRSSSKENEKNSRGERSLGTEEIGPVSSHDPVPVEAPAPLKNRAKKSKLAAGISSSQKVLASDKPSSPPTPVVLELLSDDRIKQEDGVMNAVSHTSESSRVNFASTLNPSDHFDGDSMDSDGEVTSHGSSTRQAPPVIRLESSVNAADRVVPPVDRAPLKNIYSVQIQPLFHHFLALWHRDTTEEIAFIASHTPAAVADNGEPATNGPEAETTESIARVDAPKDVSIVADAIADAPEELAVSAAVTETSTDPTLLDLPLDSAQEILVSPSEPFSEGSTVSVAAVQALAGELTSILDITEHAVSPVVLPSTVATKRKKAPVVESGISVARRCRTPPLVRSRTPPPVRKSKLDLFIEKLMSNLSVEELAVLSFSDDSMEPESGDSVVDTDTDESDREEEVPESDDAHIFADNLLAKIEKQDEARKVELREQAKERRLVARTATAEDTVDFDKWYNEALEQSDSEWDDDDDDDELDMDGDYPSRWSEEEASEDSDGDRTAELERLFEDDATDSDSDPDAAIAAEEFLRDFNKLPPPEADAVKRKTRLQSDPLADAADLAVDEKTDSDSDDDDDFSEESPVNSPREVNPEIAELFKDDDLDALLEGLNLAPQESQAAPAASVVESSDEYEPIDPNEPSTSAGVTRRKKKATRASSLESAGYDRHTSKKPKPAAPPTTKRAISSDDEIVWLRSSPRKKKVKREFITPTKKVKRKFDSDSDGEVWKPIYQTERVWETITLDDSEEDDTGVRRKLFDLGKLNAVETAKKKKSGKPLTKKAPIRKKHRILDPSELSLATQRAGREEEERLERVEKLPLEYEGGILDRSTADDNFVQVEVHPQLWALLRNHQKEGIRFMYRNVVESYDHMQEAQLNGCILAHSMGLGKTLQVISLLQAIFSCDAMNLRTCLVLCPASTVLNWYSECDMWMRKIPAEYRFKAYVVKANNDSRVVSVSDNVKTMEEWRRKGGVLIMSYRLYLNYCKKFDFTSDGITKNVQKADRHSLAIQDCLRDPGPDILVCDEAHVLKNVKGKQAQCVSLIATHARIALTGTPVQNNLDEYYTMVNFIKPNLLGTPNEFKKQFKDPINRGSTEESDAQDVRTMKNRTQILNEQLAGCLLLKDCSVLQQHLPQKVECQIILRPQPNQAALYQAMLRHIRALGDDEDDEDGGDGPRQKGKRKQNMLLTCHKTIQLITYHPRCLQLRKEQEAEKSKRQIAKSRQEREPDPLDGEYDDGVGEEDLGAPWFDGLLPVSDKLNFQHGTKTIIVRQIILEAMNAGDKLLIFADRIPVLAVTEELLQSMDKEEHTTGNGRLIRFKANTNYLKLDGQTPMDERQRMIQKFNKDPECKVFLLSIMAAGMGINLVGANRVILMEPMWNPTTDKQALFRTYRYGQTKPVFVYRLMTFGTLEHHIGDTQLRKEILVNRVLEKRHAKRRKAAKRNALAFVEDKFNPAKPYVPLAPPRDPVVARLLQTHAQYIVATHDYDSLLEATEPSLSKEESVTAWAEYRFEQNQVAPWQGGNPFPVLPVDRVKVATEFNLKKICTFLVEGADLLSLHSFVTRLCKMMPHGSKTNRHAIIEMLGENVGRIRTYAQELEAKRAAKVQQQQHQAIQARYQTLQRPPPRYWPTASTHHPAGGISVLELHQRHGFSNAIPTGIHTLPTGIHTLSPLISRPSMRPSSPAKSPSYMPSPLISRPSMRPSSPAKTPSYMHPLGHVGQYYGMRQPSMAPYPRAAPLQEFNPLYQQPPPPPPPPPGAYSPDTVEYLYGLPSELNNPSSSTQR</sequence>
<feature type="compositionally biased region" description="Basic and acidic residues" evidence="9">
    <location>
        <begin position="25"/>
        <end position="35"/>
    </location>
</feature>
<dbReference type="Proteomes" id="UP000192578">
    <property type="component" value="Unassembled WGS sequence"/>
</dbReference>
<dbReference type="GO" id="GO:0005634">
    <property type="term" value="C:nucleus"/>
    <property type="evidence" value="ECO:0007669"/>
    <property type="project" value="UniProtKB-SubCell"/>
</dbReference>
<evidence type="ECO:0000313" key="12">
    <source>
        <dbReference type="EMBL" id="OQV18244.1"/>
    </source>
</evidence>
<dbReference type="SMART" id="SM00487">
    <property type="entry name" value="DEXDc"/>
    <property type="match status" value="1"/>
</dbReference>
<feature type="compositionally biased region" description="Basic and acidic residues" evidence="9">
    <location>
        <begin position="599"/>
        <end position="610"/>
    </location>
</feature>
<evidence type="ECO:0000256" key="1">
    <source>
        <dbReference type="ARBA" id="ARBA00004123"/>
    </source>
</evidence>
<evidence type="ECO:0000256" key="7">
    <source>
        <dbReference type="ARBA" id="ARBA00023125"/>
    </source>
</evidence>
<dbReference type="OrthoDB" id="2020972at2759"/>
<protein>
    <submittedName>
        <fullName evidence="12">Protein CHROMATIN REMODELING 20</fullName>
    </submittedName>
</protein>
<feature type="region of interest" description="Disordered" evidence="9">
    <location>
        <begin position="199"/>
        <end position="242"/>
    </location>
</feature>
<feature type="region of interest" description="Disordered" evidence="9">
    <location>
        <begin position="79"/>
        <end position="143"/>
    </location>
</feature>
<proteinExistence type="inferred from homology"/>
<feature type="region of interest" description="Disordered" evidence="9">
    <location>
        <begin position="1304"/>
        <end position="1332"/>
    </location>
</feature>
<dbReference type="Pfam" id="PF00176">
    <property type="entry name" value="SNF2-rel_dom"/>
    <property type="match status" value="1"/>
</dbReference>
<dbReference type="PANTHER" id="PTHR45797:SF1">
    <property type="entry name" value="HELICASE ARIP4"/>
    <property type="match status" value="1"/>
</dbReference>
<dbReference type="GO" id="GO:0016887">
    <property type="term" value="F:ATP hydrolysis activity"/>
    <property type="evidence" value="ECO:0007669"/>
    <property type="project" value="InterPro"/>
</dbReference>
<feature type="region of interest" description="Disordered" evidence="9">
    <location>
        <begin position="562"/>
        <end position="787"/>
    </location>
</feature>
<evidence type="ECO:0000256" key="9">
    <source>
        <dbReference type="SAM" id="MobiDB-lite"/>
    </source>
</evidence>
<gene>
    <name evidence="12" type="ORF">BV898_07640</name>
</gene>
<name>A0A1W0WSS3_HYPEX</name>
<comment type="similarity">
    <text evidence="2">Belongs to the SNF2/RAD54 helicase family.</text>
</comment>
<keyword evidence="3" id="KW-0547">Nucleotide-binding</keyword>
<feature type="compositionally biased region" description="Basic and acidic residues" evidence="9">
    <location>
        <begin position="110"/>
        <end position="125"/>
    </location>
</feature>
<feature type="region of interest" description="Disordered" evidence="9">
    <location>
        <begin position="1770"/>
        <end position="1804"/>
    </location>
</feature>
<dbReference type="EMBL" id="MTYJ01000051">
    <property type="protein sequence ID" value="OQV18244.1"/>
    <property type="molecule type" value="Genomic_DNA"/>
</dbReference>
<dbReference type="GO" id="GO:0003677">
    <property type="term" value="F:DNA binding"/>
    <property type="evidence" value="ECO:0007669"/>
    <property type="project" value="UniProtKB-KW"/>
</dbReference>
<keyword evidence="5" id="KW-0347">Helicase</keyword>
<dbReference type="InterPro" id="IPR038718">
    <property type="entry name" value="SNF2-like_sf"/>
</dbReference>
<evidence type="ECO:0000256" key="3">
    <source>
        <dbReference type="ARBA" id="ARBA00022741"/>
    </source>
</evidence>
<feature type="compositionally biased region" description="Acidic residues" evidence="9">
    <location>
        <begin position="563"/>
        <end position="582"/>
    </location>
</feature>
<feature type="compositionally biased region" description="Acidic residues" evidence="9">
    <location>
        <begin position="480"/>
        <end position="507"/>
    </location>
</feature>
<keyword evidence="13" id="KW-1185">Reference proteome</keyword>
<keyword evidence="7" id="KW-0238">DNA-binding</keyword>
<comment type="caution">
    <text evidence="12">The sequence shown here is derived from an EMBL/GenBank/DDBJ whole genome shotgun (WGS) entry which is preliminary data.</text>
</comment>
<feature type="domain" description="Helicase C-terminal" evidence="11">
    <location>
        <begin position="1363"/>
        <end position="1540"/>
    </location>
</feature>
<feature type="compositionally biased region" description="Low complexity" evidence="9">
    <location>
        <begin position="712"/>
        <end position="726"/>
    </location>
</feature>
<evidence type="ECO:0000259" key="10">
    <source>
        <dbReference type="PROSITE" id="PS51192"/>
    </source>
</evidence>
<feature type="compositionally biased region" description="Acidic residues" evidence="9">
    <location>
        <begin position="611"/>
        <end position="620"/>
    </location>
</feature>
<feature type="compositionally biased region" description="Pro residues" evidence="9">
    <location>
        <begin position="1841"/>
        <end position="1853"/>
    </location>
</feature>
<feature type="compositionally biased region" description="Polar residues" evidence="9">
    <location>
        <begin position="199"/>
        <end position="215"/>
    </location>
</feature>
<feature type="domain" description="Helicase ATP-binding" evidence="10">
    <location>
        <begin position="966"/>
        <end position="1168"/>
    </location>
</feature>
<feature type="region of interest" description="Disordered" evidence="9">
    <location>
        <begin position="1259"/>
        <end position="1278"/>
    </location>
</feature>
<dbReference type="InterPro" id="IPR001650">
    <property type="entry name" value="Helicase_C-like"/>
</dbReference>
<evidence type="ECO:0000256" key="8">
    <source>
        <dbReference type="ARBA" id="ARBA00023242"/>
    </source>
</evidence>
<keyword evidence="8" id="KW-0539">Nucleus</keyword>